<name>A0A9Q3ELA6_9BASI</name>
<dbReference type="AlphaFoldDB" id="A0A9Q3ELA6"/>
<dbReference type="Proteomes" id="UP000765509">
    <property type="component" value="Unassembled WGS sequence"/>
</dbReference>
<organism evidence="1 2">
    <name type="scientific">Austropuccinia psidii MF-1</name>
    <dbReference type="NCBI Taxonomy" id="1389203"/>
    <lineage>
        <taxon>Eukaryota</taxon>
        <taxon>Fungi</taxon>
        <taxon>Dikarya</taxon>
        <taxon>Basidiomycota</taxon>
        <taxon>Pucciniomycotina</taxon>
        <taxon>Pucciniomycetes</taxon>
        <taxon>Pucciniales</taxon>
        <taxon>Sphaerophragmiaceae</taxon>
        <taxon>Austropuccinia</taxon>
    </lineage>
</organism>
<evidence type="ECO:0000313" key="2">
    <source>
        <dbReference type="Proteomes" id="UP000765509"/>
    </source>
</evidence>
<evidence type="ECO:0000313" key="1">
    <source>
        <dbReference type="EMBL" id="MBW0525150.1"/>
    </source>
</evidence>
<keyword evidence="2" id="KW-1185">Reference proteome</keyword>
<proteinExistence type="predicted"/>
<accession>A0A9Q3ELA6</accession>
<gene>
    <name evidence="1" type="ORF">O181_064865</name>
</gene>
<sequence>MIKFFNVCQNINSQHQKLVPNTTYTPYHQEDRKPSSLMKYEHRSTSRYQDEYKMTHSEKEALRQLPQATICPEFSCVGEYDHMELIYYIDLPSIPDYRIAARMKEPFKEPSVIWYTEMK</sequence>
<dbReference type="EMBL" id="AVOT02031584">
    <property type="protein sequence ID" value="MBW0525150.1"/>
    <property type="molecule type" value="Genomic_DNA"/>
</dbReference>
<reference evidence="1" key="1">
    <citation type="submission" date="2021-03" db="EMBL/GenBank/DDBJ databases">
        <title>Draft genome sequence of rust myrtle Austropuccinia psidii MF-1, a brazilian biotype.</title>
        <authorList>
            <person name="Quecine M.C."/>
            <person name="Pachon D.M.R."/>
            <person name="Bonatelli M.L."/>
            <person name="Correr F.H."/>
            <person name="Franceschini L.M."/>
            <person name="Leite T.F."/>
            <person name="Margarido G.R.A."/>
            <person name="Almeida C.A."/>
            <person name="Ferrarezi J.A."/>
            <person name="Labate C.A."/>
        </authorList>
    </citation>
    <scope>NUCLEOTIDE SEQUENCE</scope>
    <source>
        <strain evidence="1">MF-1</strain>
    </source>
</reference>
<comment type="caution">
    <text evidence="1">The sequence shown here is derived from an EMBL/GenBank/DDBJ whole genome shotgun (WGS) entry which is preliminary data.</text>
</comment>
<protein>
    <submittedName>
        <fullName evidence="1">Uncharacterized protein</fullName>
    </submittedName>
</protein>